<dbReference type="CDD" id="cd08187">
    <property type="entry name" value="BDH"/>
    <property type="match status" value="1"/>
</dbReference>
<dbReference type="PANTHER" id="PTHR43633:SF1">
    <property type="entry name" value="ALCOHOL DEHYDROGENASE YQHD"/>
    <property type="match status" value="1"/>
</dbReference>
<dbReference type="Pfam" id="PF25137">
    <property type="entry name" value="ADH_Fe_C"/>
    <property type="match status" value="1"/>
</dbReference>
<dbReference type="PANTHER" id="PTHR43633">
    <property type="entry name" value="ALCOHOL DEHYDROGENASE YQHD"/>
    <property type="match status" value="1"/>
</dbReference>
<dbReference type="PROSITE" id="PS00060">
    <property type="entry name" value="ADH_IRON_2"/>
    <property type="match status" value="1"/>
</dbReference>
<evidence type="ECO:0000256" key="1">
    <source>
        <dbReference type="ARBA" id="ARBA00023002"/>
    </source>
</evidence>
<dbReference type="Pfam" id="PF00465">
    <property type="entry name" value="Fe-ADH"/>
    <property type="match status" value="1"/>
</dbReference>
<evidence type="ECO:0000313" key="5">
    <source>
        <dbReference type="Proteomes" id="UP001501321"/>
    </source>
</evidence>
<comment type="caution">
    <text evidence="4">The sequence shown here is derived from an EMBL/GenBank/DDBJ whole genome shotgun (WGS) entry which is preliminary data.</text>
</comment>
<evidence type="ECO:0000259" key="3">
    <source>
        <dbReference type="Pfam" id="PF25137"/>
    </source>
</evidence>
<reference evidence="5" key="1">
    <citation type="journal article" date="2019" name="Int. J. Syst. Evol. Microbiol.">
        <title>The Global Catalogue of Microorganisms (GCM) 10K type strain sequencing project: providing services to taxonomists for standard genome sequencing and annotation.</title>
        <authorList>
            <consortium name="The Broad Institute Genomics Platform"/>
            <consortium name="The Broad Institute Genome Sequencing Center for Infectious Disease"/>
            <person name="Wu L."/>
            <person name="Ma J."/>
        </authorList>
    </citation>
    <scope>NUCLEOTIDE SEQUENCE [LARGE SCALE GENOMIC DNA]</scope>
    <source>
        <strain evidence="5">JCM 32226</strain>
    </source>
</reference>
<dbReference type="RefSeq" id="WP_345010581.1">
    <property type="nucleotide sequence ID" value="NZ_BAABFC010000007.1"/>
</dbReference>
<dbReference type="InterPro" id="IPR018211">
    <property type="entry name" value="ADH_Fe_CS"/>
</dbReference>
<feature type="domain" description="Fe-containing alcohol dehydrogenase-like C-terminal" evidence="3">
    <location>
        <begin position="214"/>
        <end position="408"/>
    </location>
</feature>
<evidence type="ECO:0000313" key="4">
    <source>
        <dbReference type="EMBL" id="GAA4495710.1"/>
    </source>
</evidence>
<accession>A0ABP8Q3L3</accession>
<organism evidence="4 5">
    <name type="scientific">Pseudaeromonas paramecii</name>
    <dbReference type="NCBI Taxonomy" id="2138166"/>
    <lineage>
        <taxon>Bacteria</taxon>
        <taxon>Pseudomonadati</taxon>
        <taxon>Pseudomonadota</taxon>
        <taxon>Gammaproteobacteria</taxon>
        <taxon>Aeromonadales</taxon>
        <taxon>Aeromonadaceae</taxon>
        <taxon>Pseudaeromonas</taxon>
    </lineage>
</organism>
<dbReference type="Gene3D" id="3.40.50.1970">
    <property type="match status" value="1"/>
</dbReference>
<keyword evidence="5" id="KW-1185">Reference proteome</keyword>
<evidence type="ECO:0000259" key="2">
    <source>
        <dbReference type="Pfam" id="PF00465"/>
    </source>
</evidence>
<name>A0ABP8Q3L3_9GAMM</name>
<proteinExistence type="predicted"/>
<dbReference type="InterPro" id="IPR044731">
    <property type="entry name" value="BDH-like"/>
</dbReference>
<protein>
    <submittedName>
        <fullName evidence="4">Alcohol dehydrogenase</fullName>
    </submittedName>
</protein>
<dbReference type="Gene3D" id="1.20.1090.10">
    <property type="entry name" value="Dehydroquinate synthase-like - alpha domain"/>
    <property type="match status" value="1"/>
</dbReference>
<dbReference type="Proteomes" id="UP001501321">
    <property type="component" value="Unassembled WGS sequence"/>
</dbReference>
<dbReference type="SUPFAM" id="SSF56796">
    <property type="entry name" value="Dehydroquinate synthase-like"/>
    <property type="match status" value="1"/>
</dbReference>
<dbReference type="EMBL" id="BAABFC010000007">
    <property type="protein sequence ID" value="GAA4495710.1"/>
    <property type="molecule type" value="Genomic_DNA"/>
</dbReference>
<sequence>MLNFEFQNPTKILFGEGQIAALGREIPENARILITYGGGSVLRNGVLDEVKSALSGRQLFEFGGIEPNPTYETLMKGLEIIKAESINFLLAVGGGSVIDGTKFLAAAACWELGDPWDILLHAGKGIHRALPLGTVLTLPATGSEMNCGAVISRANRQINLPAGGGSVNAGVQSVITQSYNEKLFFTNPLVYPRFSVLDPSKCYTLPARQVGNGIIDSFVHVTEQYLTYVTGAKVQDRLAEGLLLTLIEEGPRALAEPENYEVRANLMWTATLALNGLIGAGVPQDWTTHMIGHELTALFGMDHAQTLAVVLPALLTLQLDEKLDKLVQYGERIWGITEGADKARAEAAIAQTRAFFESVGVATRLSDYGVKEENLGEVLERLNQHGFVILGEHQSVTLERVRQILLAAL</sequence>
<dbReference type="InterPro" id="IPR056798">
    <property type="entry name" value="ADH_Fe_C"/>
</dbReference>
<dbReference type="InterPro" id="IPR001670">
    <property type="entry name" value="ADH_Fe/GldA"/>
</dbReference>
<keyword evidence="1" id="KW-0560">Oxidoreductase</keyword>
<feature type="domain" description="Alcohol dehydrogenase iron-type/glycerol dehydrogenase GldA" evidence="2">
    <location>
        <begin position="9"/>
        <end position="157"/>
    </location>
</feature>
<gene>
    <name evidence="4" type="primary">yqhD_1</name>
    <name evidence="4" type="ORF">GCM10023095_09410</name>
</gene>